<evidence type="ECO:0000313" key="1">
    <source>
        <dbReference type="EMBL" id="PNT38050.1"/>
    </source>
</evidence>
<dbReference type="AlphaFoldDB" id="A0A2K2AKJ4"/>
<keyword evidence="2" id="KW-1185">Reference proteome</keyword>
<gene>
    <name evidence="1" type="ORF">POPTR_005G219900</name>
</gene>
<reference evidence="1 2" key="1">
    <citation type="journal article" date="2006" name="Science">
        <title>The genome of black cottonwood, Populus trichocarpa (Torr. &amp; Gray).</title>
        <authorList>
            <person name="Tuskan G.A."/>
            <person name="Difazio S."/>
            <person name="Jansson S."/>
            <person name="Bohlmann J."/>
            <person name="Grigoriev I."/>
            <person name="Hellsten U."/>
            <person name="Putnam N."/>
            <person name="Ralph S."/>
            <person name="Rombauts S."/>
            <person name="Salamov A."/>
            <person name="Schein J."/>
            <person name="Sterck L."/>
            <person name="Aerts A."/>
            <person name="Bhalerao R.R."/>
            <person name="Bhalerao R.P."/>
            <person name="Blaudez D."/>
            <person name="Boerjan W."/>
            <person name="Brun A."/>
            <person name="Brunner A."/>
            <person name="Busov V."/>
            <person name="Campbell M."/>
            <person name="Carlson J."/>
            <person name="Chalot M."/>
            <person name="Chapman J."/>
            <person name="Chen G.L."/>
            <person name="Cooper D."/>
            <person name="Coutinho P.M."/>
            <person name="Couturier J."/>
            <person name="Covert S."/>
            <person name="Cronk Q."/>
            <person name="Cunningham R."/>
            <person name="Davis J."/>
            <person name="Degroeve S."/>
            <person name="Dejardin A."/>
            <person name="Depamphilis C."/>
            <person name="Detter J."/>
            <person name="Dirks B."/>
            <person name="Dubchak I."/>
            <person name="Duplessis S."/>
            <person name="Ehlting J."/>
            <person name="Ellis B."/>
            <person name="Gendler K."/>
            <person name="Goodstein D."/>
            <person name="Gribskov M."/>
            <person name="Grimwood J."/>
            <person name="Groover A."/>
            <person name="Gunter L."/>
            <person name="Hamberger B."/>
            <person name="Heinze B."/>
            <person name="Helariutta Y."/>
            <person name="Henrissat B."/>
            <person name="Holligan D."/>
            <person name="Holt R."/>
            <person name="Huang W."/>
            <person name="Islam-Faridi N."/>
            <person name="Jones S."/>
            <person name="Jones-Rhoades M."/>
            <person name="Jorgensen R."/>
            <person name="Joshi C."/>
            <person name="Kangasjarvi J."/>
            <person name="Karlsson J."/>
            <person name="Kelleher C."/>
            <person name="Kirkpatrick R."/>
            <person name="Kirst M."/>
            <person name="Kohler A."/>
            <person name="Kalluri U."/>
            <person name="Larimer F."/>
            <person name="Leebens-Mack J."/>
            <person name="Leple J.C."/>
            <person name="Locascio P."/>
            <person name="Lou Y."/>
            <person name="Lucas S."/>
            <person name="Martin F."/>
            <person name="Montanini B."/>
            <person name="Napoli C."/>
            <person name="Nelson D.R."/>
            <person name="Nelson C."/>
            <person name="Nieminen K."/>
            <person name="Nilsson O."/>
            <person name="Pereda V."/>
            <person name="Peter G."/>
            <person name="Philippe R."/>
            <person name="Pilate G."/>
            <person name="Poliakov A."/>
            <person name="Razumovskaya J."/>
            <person name="Richardson P."/>
            <person name="Rinaldi C."/>
            <person name="Ritland K."/>
            <person name="Rouze P."/>
            <person name="Ryaboy D."/>
            <person name="Schmutz J."/>
            <person name="Schrader J."/>
            <person name="Segerman B."/>
            <person name="Shin H."/>
            <person name="Siddiqui A."/>
            <person name="Sterky F."/>
            <person name="Terry A."/>
            <person name="Tsai C.J."/>
            <person name="Uberbacher E."/>
            <person name="Unneberg P."/>
            <person name="Vahala J."/>
            <person name="Wall K."/>
            <person name="Wessler S."/>
            <person name="Yang G."/>
            <person name="Yin T."/>
            <person name="Douglas C."/>
            <person name="Marra M."/>
            <person name="Sandberg G."/>
            <person name="Van de Peer Y."/>
            <person name="Rokhsar D."/>
        </authorList>
    </citation>
    <scope>NUCLEOTIDE SEQUENCE [LARGE SCALE GENOMIC DNA]</scope>
    <source>
        <strain evidence="2">cv. Nisqually</strain>
    </source>
</reference>
<accession>A0A2K2AKJ4</accession>
<protein>
    <submittedName>
        <fullName evidence="1">Uncharacterized protein</fullName>
    </submittedName>
</protein>
<sequence length="85" mass="10090">MTWLPMTNCKSRLTHQSVYVLDWFHKRLPSSFHFWMNFYMSACFANDHQSMASHGVAYMISVALCDLCLQTVWMPPEQMNQARWP</sequence>
<dbReference type="InParanoid" id="A0A2K2AKJ4"/>
<name>A0A2K2AKJ4_POPTR</name>
<proteinExistence type="predicted"/>
<organism evidence="1 2">
    <name type="scientific">Populus trichocarpa</name>
    <name type="common">Western balsam poplar</name>
    <name type="synonym">Populus balsamifera subsp. trichocarpa</name>
    <dbReference type="NCBI Taxonomy" id="3694"/>
    <lineage>
        <taxon>Eukaryota</taxon>
        <taxon>Viridiplantae</taxon>
        <taxon>Streptophyta</taxon>
        <taxon>Embryophyta</taxon>
        <taxon>Tracheophyta</taxon>
        <taxon>Spermatophyta</taxon>
        <taxon>Magnoliopsida</taxon>
        <taxon>eudicotyledons</taxon>
        <taxon>Gunneridae</taxon>
        <taxon>Pentapetalae</taxon>
        <taxon>rosids</taxon>
        <taxon>fabids</taxon>
        <taxon>Malpighiales</taxon>
        <taxon>Salicaceae</taxon>
        <taxon>Saliceae</taxon>
        <taxon>Populus</taxon>
    </lineage>
</organism>
<dbReference type="Proteomes" id="UP000006729">
    <property type="component" value="Chromosome 5"/>
</dbReference>
<dbReference type="EMBL" id="CM009294">
    <property type="protein sequence ID" value="PNT38050.1"/>
    <property type="molecule type" value="Genomic_DNA"/>
</dbReference>
<evidence type="ECO:0000313" key="2">
    <source>
        <dbReference type="Proteomes" id="UP000006729"/>
    </source>
</evidence>